<keyword evidence="1" id="KW-0732">Signal</keyword>
<feature type="chain" id="PRO_5047240030" evidence="1">
    <location>
        <begin position="20"/>
        <end position="242"/>
    </location>
</feature>
<proteinExistence type="predicted"/>
<dbReference type="InterPro" id="IPR021255">
    <property type="entry name" value="DUF2807"/>
</dbReference>
<dbReference type="PANTHER" id="PTHR39200:SF1">
    <property type="entry name" value="AUTO-TRANSPORTER ADHESIN HEAD GIN DOMAIN-CONTAINING PROTEIN-RELATED"/>
    <property type="match status" value="1"/>
</dbReference>
<name>A0ABN1HMF8_9SPHN</name>
<comment type="caution">
    <text evidence="3">The sequence shown here is derived from an EMBL/GenBank/DDBJ whole genome shotgun (WGS) entry which is preliminary data.</text>
</comment>
<reference evidence="3 4" key="1">
    <citation type="journal article" date="2019" name="Int. J. Syst. Evol. Microbiol.">
        <title>The Global Catalogue of Microorganisms (GCM) 10K type strain sequencing project: providing services to taxonomists for standard genome sequencing and annotation.</title>
        <authorList>
            <consortium name="The Broad Institute Genomics Platform"/>
            <consortium name="The Broad Institute Genome Sequencing Center for Infectious Disease"/>
            <person name="Wu L."/>
            <person name="Ma J."/>
        </authorList>
    </citation>
    <scope>NUCLEOTIDE SEQUENCE [LARGE SCALE GENOMIC DNA]</scope>
    <source>
        <strain evidence="3 4">JCM 14603</strain>
    </source>
</reference>
<evidence type="ECO:0000313" key="4">
    <source>
        <dbReference type="Proteomes" id="UP001500238"/>
    </source>
</evidence>
<evidence type="ECO:0000313" key="3">
    <source>
        <dbReference type="EMBL" id="GAA0659189.1"/>
    </source>
</evidence>
<protein>
    <submittedName>
        <fullName evidence="3">Head GIN domain-containing protein</fullName>
    </submittedName>
</protein>
<keyword evidence="4" id="KW-1185">Reference proteome</keyword>
<sequence length="242" mass="24173">MRYGAIVMLAAGALLSACSSGNDDSPGVAPTGSGPTRSYAVDGFSQIDLTGSDDVDVRAGTGFSVRAEGPADQLDRLRIAMDGDTLEIGRKRNSFEFGSHDKVKVYVTLPRLTKATVAGSGTMAVDRIEGHSFGADIAGSGDLNIAALATDAAEVSIAGSGNMRAGGAVKVLEASIAGSGSVDAAGLRAERAKVSIAGSGDVRATVTGAAEVELMGSGDVNLGAQATCKVSKMGSGSVRCGR</sequence>
<dbReference type="EMBL" id="BAAAES010000001">
    <property type="protein sequence ID" value="GAA0659189.1"/>
    <property type="molecule type" value="Genomic_DNA"/>
</dbReference>
<dbReference type="PANTHER" id="PTHR39200">
    <property type="entry name" value="HYPOTHETICAL EXPORTED PROTEIN"/>
    <property type="match status" value="1"/>
</dbReference>
<dbReference type="RefSeq" id="WP_163957241.1">
    <property type="nucleotide sequence ID" value="NZ_BAAAES010000001.1"/>
</dbReference>
<accession>A0ABN1HMF8</accession>
<evidence type="ECO:0000256" key="1">
    <source>
        <dbReference type="SAM" id="SignalP"/>
    </source>
</evidence>
<feature type="signal peptide" evidence="1">
    <location>
        <begin position="1"/>
        <end position="19"/>
    </location>
</feature>
<feature type="domain" description="Putative auto-transporter adhesin head GIN" evidence="2">
    <location>
        <begin position="44"/>
        <end position="222"/>
    </location>
</feature>
<dbReference type="Pfam" id="PF10988">
    <property type="entry name" value="DUF2807"/>
    <property type="match status" value="1"/>
</dbReference>
<dbReference type="Gene3D" id="2.160.20.120">
    <property type="match status" value="1"/>
</dbReference>
<gene>
    <name evidence="3" type="ORF">GCM10009102_04530</name>
</gene>
<evidence type="ECO:0000259" key="2">
    <source>
        <dbReference type="Pfam" id="PF10988"/>
    </source>
</evidence>
<dbReference type="PROSITE" id="PS51257">
    <property type="entry name" value="PROKAR_LIPOPROTEIN"/>
    <property type="match status" value="1"/>
</dbReference>
<organism evidence="3 4">
    <name type="scientific">Sphingomonas insulae</name>
    <dbReference type="NCBI Taxonomy" id="424800"/>
    <lineage>
        <taxon>Bacteria</taxon>
        <taxon>Pseudomonadati</taxon>
        <taxon>Pseudomonadota</taxon>
        <taxon>Alphaproteobacteria</taxon>
        <taxon>Sphingomonadales</taxon>
        <taxon>Sphingomonadaceae</taxon>
        <taxon>Sphingomonas</taxon>
    </lineage>
</organism>
<dbReference type="Proteomes" id="UP001500238">
    <property type="component" value="Unassembled WGS sequence"/>
</dbReference>